<dbReference type="RefSeq" id="WP_184965459.1">
    <property type="nucleotide sequence ID" value="NZ_BAAAWF010000088.1"/>
</dbReference>
<evidence type="ECO:0000313" key="2">
    <source>
        <dbReference type="Proteomes" id="UP000585836"/>
    </source>
</evidence>
<accession>A0A7W9UQQ7</accession>
<evidence type="ECO:0000313" key="1">
    <source>
        <dbReference type="EMBL" id="MBB5927677.1"/>
    </source>
</evidence>
<organism evidence="1 2">
    <name type="scientific">Streptomyces echinatus</name>
    <dbReference type="NCBI Taxonomy" id="67293"/>
    <lineage>
        <taxon>Bacteria</taxon>
        <taxon>Bacillati</taxon>
        <taxon>Actinomycetota</taxon>
        <taxon>Actinomycetes</taxon>
        <taxon>Kitasatosporales</taxon>
        <taxon>Streptomycetaceae</taxon>
        <taxon>Streptomyces</taxon>
    </lineage>
</organism>
<comment type="caution">
    <text evidence="1">The sequence shown here is derived from an EMBL/GenBank/DDBJ whole genome shotgun (WGS) entry which is preliminary data.</text>
</comment>
<dbReference type="AlphaFoldDB" id="A0A7W9UQQ7"/>
<dbReference type="Proteomes" id="UP000585836">
    <property type="component" value="Unassembled WGS sequence"/>
</dbReference>
<sequence length="328" mass="37461">MSSRSPGGNGPSRLDRIRYTLSEWKPRLVKSLLALVAALGVAAELIEPLGNALKGQQLLGGSFAALIALVLFDAISEPESKEVPGVYVFADRNKLHDEFREAFEARRVRVDFSGFTMETLLEALAVPLGKMADREVRTVELKLCLIIAHLNLPMGLPGGLVPAPRNGDSETTRFYFRDSPENRERMREEFTERNWSRLKALLNQVQDRNPHMTISCEVRESPQIPERKMYILNQERVFTTPYGIEPHNIDWRGSAYEILDTPGFAPLYGRARYIGWDLRSTSRSTKQIAEHHMECHRNLWKKLAEIKPERPVISDPRWTRPRRQDASS</sequence>
<protein>
    <submittedName>
        <fullName evidence="1">Uncharacterized protein</fullName>
    </submittedName>
</protein>
<gene>
    <name evidence="1" type="ORF">FHS34_003140</name>
</gene>
<keyword evidence="2" id="KW-1185">Reference proteome</keyword>
<dbReference type="EMBL" id="JACHJK010000005">
    <property type="protein sequence ID" value="MBB5927677.1"/>
    <property type="molecule type" value="Genomic_DNA"/>
</dbReference>
<name>A0A7W9UQQ7_9ACTN</name>
<reference evidence="1 2" key="1">
    <citation type="submission" date="2020-08" db="EMBL/GenBank/DDBJ databases">
        <title>Genomic Encyclopedia of Type Strains, Phase III (KMG-III): the genomes of soil and plant-associated and newly described type strains.</title>
        <authorList>
            <person name="Whitman W."/>
        </authorList>
    </citation>
    <scope>NUCLEOTIDE SEQUENCE [LARGE SCALE GENOMIC DNA]</scope>
    <source>
        <strain evidence="1 2">CECT 3313</strain>
    </source>
</reference>
<proteinExistence type="predicted"/>